<dbReference type="GO" id="GO:0046872">
    <property type="term" value="F:metal ion binding"/>
    <property type="evidence" value="ECO:0007669"/>
    <property type="project" value="UniProtKB-KW"/>
</dbReference>
<dbReference type="GO" id="GO:0008616">
    <property type="term" value="P:tRNA queuosine(34) biosynthetic process"/>
    <property type="evidence" value="ECO:0007669"/>
    <property type="project" value="UniProtKB-UniRule"/>
</dbReference>
<dbReference type="EMBL" id="DVLC01000004">
    <property type="protein sequence ID" value="HIT46262.1"/>
    <property type="molecule type" value="Genomic_DNA"/>
</dbReference>
<feature type="binding site" evidence="17">
    <location>
        <position position="100"/>
    </location>
    <ligand>
        <name>[4Fe-4S] cluster</name>
        <dbReference type="ChEBI" id="CHEBI:49883"/>
    </ligand>
</feature>
<evidence type="ECO:0000256" key="6">
    <source>
        <dbReference type="ARBA" id="ARBA00022485"/>
    </source>
</evidence>
<evidence type="ECO:0000256" key="5">
    <source>
        <dbReference type="ARBA" id="ARBA00016895"/>
    </source>
</evidence>
<dbReference type="EC" id="1.17.99.6" evidence="4 17"/>
<keyword evidence="7 17" id="KW-0819">tRNA processing</keyword>
<evidence type="ECO:0000256" key="1">
    <source>
        <dbReference type="ARBA" id="ARBA00002268"/>
    </source>
</evidence>
<keyword evidence="10 17" id="KW-0560">Oxidoreductase</keyword>
<comment type="similarity">
    <text evidence="3 17">Belongs to the QueH family.</text>
</comment>
<evidence type="ECO:0000256" key="11">
    <source>
        <dbReference type="ARBA" id="ARBA00023004"/>
    </source>
</evidence>
<dbReference type="PANTHER" id="PTHR36701:SF1">
    <property type="entry name" value="EPOXYQUEUOSINE REDUCTASE QUEH"/>
    <property type="match status" value="1"/>
</dbReference>
<dbReference type="GO" id="GO:0051539">
    <property type="term" value="F:4 iron, 4 sulfur cluster binding"/>
    <property type="evidence" value="ECO:0007669"/>
    <property type="project" value="UniProtKB-UniRule"/>
</dbReference>
<evidence type="ECO:0000256" key="9">
    <source>
        <dbReference type="ARBA" id="ARBA00022785"/>
    </source>
</evidence>
<accession>A0A9D1GNF2</accession>
<evidence type="ECO:0000256" key="13">
    <source>
        <dbReference type="ARBA" id="ARBA00023157"/>
    </source>
</evidence>
<evidence type="ECO:0000313" key="18">
    <source>
        <dbReference type="EMBL" id="HIT46262.1"/>
    </source>
</evidence>
<gene>
    <name evidence="17" type="primary">queH</name>
    <name evidence="18" type="ORF">IAC35_00195</name>
</gene>
<dbReference type="GO" id="GO:0052693">
    <property type="term" value="F:epoxyqueuosine reductase activity"/>
    <property type="evidence" value="ECO:0007669"/>
    <property type="project" value="UniProtKB-UniRule"/>
</dbReference>
<evidence type="ECO:0000256" key="12">
    <source>
        <dbReference type="ARBA" id="ARBA00023014"/>
    </source>
</evidence>
<evidence type="ECO:0000313" key="19">
    <source>
        <dbReference type="Proteomes" id="UP000886881"/>
    </source>
</evidence>
<evidence type="ECO:0000256" key="14">
    <source>
        <dbReference type="ARBA" id="ARBA00023284"/>
    </source>
</evidence>
<evidence type="ECO:0000256" key="16">
    <source>
        <dbReference type="ARBA" id="ARBA00047415"/>
    </source>
</evidence>
<sequence length="222" mass="24676">MALILNPPAAGKILLHSCCAPCSGAVLECLVRGGLKPVVFFSNSNIVPREEYELRKSELRRYCEYLGVEAVDDDYDHAAWLAEVHGLENEPERGARCTACFRFRLLRAARYAAAHGFAVLTTTLASSRWKNLEQVNAAGELACAAVAEELRAGILRPVPDAFPASDILSPTDVREASSVSCAPVFWPMNWRKGGLQPRRGEIIREQNFYNQTWCGCEFSRRE</sequence>
<evidence type="ECO:0000256" key="17">
    <source>
        <dbReference type="HAMAP-Rule" id="MF_02089"/>
    </source>
</evidence>
<evidence type="ECO:0000256" key="7">
    <source>
        <dbReference type="ARBA" id="ARBA00022694"/>
    </source>
</evidence>
<comment type="caution">
    <text evidence="18">The sequence shown here is derived from an EMBL/GenBank/DDBJ whole genome shotgun (WGS) entry which is preliminary data.</text>
</comment>
<dbReference type="Pfam" id="PF02677">
    <property type="entry name" value="QueH"/>
    <property type="match status" value="2"/>
</dbReference>
<dbReference type="HAMAP" id="MF_02089">
    <property type="entry name" value="QueH"/>
    <property type="match status" value="1"/>
</dbReference>
<comment type="pathway">
    <text evidence="2 17">tRNA modification; tRNA-queuosine biosynthesis.</text>
</comment>
<feature type="binding site" evidence="17">
    <location>
        <position position="19"/>
    </location>
    <ligand>
        <name>[4Fe-4S] cluster</name>
        <dbReference type="ChEBI" id="CHEBI:49883"/>
    </ligand>
</feature>
<comment type="function">
    <text evidence="1 17">Catalyzes the conversion of epoxyqueuosine (oQ) to queuosine (Q), which is a hypermodified base found in the wobble positions of tRNA(Asp), tRNA(Asn), tRNA(His) and tRNA(Tyr).</text>
</comment>
<evidence type="ECO:0000256" key="15">
    <source>
        <dbReference type="ARBA" id="ARBA00031446"/>
    </source>
</evidence>
<feature type="binding site" evidence="17">
    <location>
        <position position="18"/>
    </location>
    <ligand>
        <name>[4Fe-4S] cluster</name>
        <dbReference type="ChEBI" id="CHEBI:49883"/>
    </ligand>
</feature>
<evidence type="ECO:0000256" key="2">
    <source>
        <dbReference type="ARBA" id="ARBA00004691"/>
    </source>
</evidence>
<evidence type="ECO:0000256" key="8">
    <source>
        <dbReference type="ARBA" id="ARBA00022723"/>
    </source>
</evidence>
<comment type="catalytic activity">
    <reaction evidence="16 17">
        <text>epoxyqueuosine(34) in tRNA + AH2 = queuosine(34) in tRNA + A + H2O</text>
        <dbReference type="Rhea" id="RHEA:32159"/>
        <dbReference type="Rhea" id="RHEA-COMP:18571"/>
        <dbReference type="Rhea" id="RHEA-COMP:18582"/>
        <dbReference type="ChEBI" id="CHEBI:13193"/>
        <dbReference type="ChEBI" id="CHEBI:15377"/>
        <dbReference type="ChEBI" id="CHEBI:17499"/>
        <dbReference type="ChEBI" id="CHEBI:194431"/>
        <dbReference type="ChEBI" id="CHEBI:194443"/>
        <dbReference type="EC" id="1.17.99.6"/>
    </reaction>
</comment>
<evidence type="ECO:0000256" key="3">
    <source>
        <dbReference type="ARBA" id="ARBA00008207"/>
    </source>
</evidence>
<reference evidence="18" key="1">
    <citation type="submission" date="2020-10" db="EMBL/GenBank/DDBJ databases">
        <authorList>
            <person name="Gilroy R."/>
        </authorList>
    </citation>
    <scope>NUCLEOTIDE SEQUENCE</scope>
    <source>
        <strain evidence="18">ChiHecec2B26-709</strain>
    </source>
</reference>
<keyword evidence="6 17" id="KW-0004">4Fe-4S</keyword>
<protein>
    <recommendedName>
        <fullName evidence="5 17">Epoxyqueuosine reductase QueH</fullName>
        <ecNumber evidence="4 17">1.17.99.6</ecNumber>
    </recommendedName>
    <alternativeName>
        <fullName evidence="15 17">Queuosine biosynthesis protein QueH</fullName>
    </alternativeName>
</protein>
<name>A0A9D1GNF2_9BACT</name>
<reference evidence="18" key="2">
    <citation type="journal article" date="2021" name="PeerJ">
        <title>Extensive microbial diversity within the chicken gut microbiome revealed by metagenomics and culture.</title>
        <authorList>
            <person name="Gilroy R."/>
            <person name="Ravi A."/>
            <person name="Getino M."/>
            <person name="Pursley I."/>
            <person name="Horton D.L."/>
            <person name="Alikhan N.F."/>
            <person name="Baker D."/>
            <person name="Gharbi K."/>
            <person name="Hall N."/>
            <person name="Watson M."/>
            <person name="Adriaenssens E.M."/>
            <person name="Foster-Nyarko E."/>
            <person name="Jarju S."/>
            <person name="Secka A."/>
            <person name="Antonio M."/>
            <person name="Oren A."/>
            <person name="Chaudhuri R.R."/>
            <person name="La Ragione R."/>
            <person name="Hildebrand F."/>
            <person name="Pallen M.J."/>
        </authorList>
    </citation>
    <scope>NUCLEOTIDE SEQUENCE</scope>
    <source>
        <strain evidence="18">ChiHecec2B26-709</strain>
    </source>
</reference>
<feature type="binding site" evidence="17">
    <location>
        <position position="97"/>
    </location>
    <ligand>
        <name>[4Fe-4S] cluster</name>
        <dbReference type="ChEBI" id="CHEBI:49883"/>
    </ligand>
</feature>
<keyword evidence="11 17" id="KW-0408">Iron</keyword>
<keyword evidence="8 17" id="KW-0479">Metal-binding</keyword>
<dbReference type="PANTHER" id="PTHR36701">
    <property type="entry name" value="EPOXYQUEUOSINE REDUCTASE QUEH"/>
    <property type="match status" value="1"/>
</dbReference>
<dbReference type="AlphaFoldDB" id="A0A9D1GNF2"/>
<keyword evidence="9 17" id="KW-0671">Queuosine biosynthesis</keyword>
<evidence type="ECO:0000256" key="10">
    <source>
        <dbReference type="ARBA" id="ARBA00023002"/>
    </source>
</evidence>
<keyword evidence="14 17" id="KW-0676">Redox-active center</keyword>
<feature type="disulfide bond" description="Redox-active" evidence="17">
    <location>
        <begin position="214"/>
        <end position="216"/>
    </location>
</feature>
<evidence type="ECO:0000256" key="4">
    <source>
        <dbReference type="ARBA" id="ARBA00012622"/>
    </source>
</evidence>
<keyword evidence="13 17" id="KW-1015">Disulfide bond</keyword>
<dbReference type="InterPro" id="IPR003828">
    <property type="entry name" value="QueH"/>
</dbReference>
<proteinExistence type="inferred from homology"/>
<keyword evidence="12 17" id="KW-0411">Iron-sulfur</keyword>
<organism evidence="18 19">
    <name type="scientific">Candidatus Cryptobacteroides merdipullorum</name>
    <dbReference type="NCBI Taxonomy" id="2840771"/>
    <lineage>
        <taxon>Bacteria</taxon>
        <taxon>Pseudomonadati</taxon>
        <taxon>Bacteroidota</taxon>
        <taxon>Bacteroidia</taxon>
        <taxon>Bacteroidales</taxon>
        <taxon>Candidatus Cryptobacteroides</taxon>
    </lineage>
</organism>
<dbReference type="Proteomes" id="UP000886881">
    <property type="component" value="Unassembled WGS sequence"/>
</dbReference>